<keyword evidence="7" id="KW-0694">RNA-binding</keyword>
<feature type="region of interest" description="Disordered" evidence="8">
    <location>
        <begin position="141"/>
        <end position="180"/>
    </location>
</feature>
<evidence type="ECO:0000313" key="10">
    <source>
        <dbReference type="EMBL" id="TGK21145.1"/>
    </source>
</evidence>
<dbReference type="OrthoDB" id="9764149at2"/>
<reference evidence="10" key="1">
    <citation type="journal article" date="2019" name="PLoS Negl. Trop. Dis.">
        <title>Revisiting the worldwide diversity of Leptospira species in the environment.</title>
        <authorList>
            <person name="Vincent A.T."/>
            <person name="Schiettekatte O."/>
            <person name="Bourhy P."/>
            <person name="Veyrier F.J."/>
            <person name="Picardeau M."/>
        </authorList>
    </citation>
    <scope>NUCLEOTIDE SEQUENCE [LARGE SCALE GENOMIC DNA]</scope>
    <source>
        <strain evidence="10">SCS5</strain>
    </source>
</reference>
<evidence type="ECO:0000256" key="7">
    <source>
        <dbReference type="ARBA" id="ARBA00022884"/>
    </source>
</evidence>
<evidence type="ECO:0000256" key="6">
    <source>
        <dbReference type="ARBA" id="ARBA00022839"/>
    </source>
</evidence>
<dbReference type="PANTHER" id="PTHR23355">
    <property type="entry name" value="RIBONUCLEASE"/>
    <property type="match status" value="1"/>
</dbReference>
<dbReference type="SMART" id="SM00955">
    <property type="entry name" value="RNB"/>
    <property type="match status" value="1"/>
</dbReference>
<keyword evidence="4" id="KW-0540">Nuclease</keyword>
<dbReference type="GO" id="GO:0005829">
    <property type="term" value="C:cytosol"/>
    <property type="evidence" value="ECO:0007669"/>
    <property type="project" value="TreeGrafter"/>
</dbReference>
<evidence type="ECO:0000256" key="1">
    <source>
        <dbReference type="ARBA" id="ARBA00001849"/>
    </source>
</evidence>
<feature type="compositionally biased region" description="Basic and acidic residues" evidence="8">
    <location>
        <begin position="65"/>
        <end position="75"/>
    </location>
</feature>
<dbReference type="NCBIfam" id="TIGR00358">
    <property type="entry name" value="3_prime_RNase"/>
    <property type="match status" value="1"/>
</dbReference>
<dbReference type="InterPro" id="IPR001900">
    <property type="entry name" value="RNase_II/R"/>
</dbReference>
<evidence type="ECO:0000256" key="8">
    <source>
        <dbReference type="SAM" id="MobiDB-lite"/>
    </source>
</evidence>
<comment type="caution">
    <text evidence="10">The sequence shown here is derived from an EMBL/GenBank/DDBJ whole genome shotgun (WGS) entry which is preliminary data.</text>
</comment>
<feature type="compositionally biased region" description="Basic and acidic residues" evidence="8">
    <location>
        <begin position="141"/>
        <end position="163"/>
    </location>
</feature>
<feature type="region of interest" description="Disordered" evidence="8">
    <location>
        <begin position="1"/>
        <end position="123"/>
    </location>
</feature>
<sequence>MKKTAKKSMDKKKTKKKPSPVPPKKDPKQSAKKSAEKPKEKKSPPRKPKELPELEAISVPELTPQEEKRIKEAFKARIGAHTKKKTEEEKERDARISEQSRIERKRMEERSRARAKNRVADKAISESKAIPEVFESVAPVPKKEKKEGVKPGADKKSVKKETHIPGYGHRPFYKQSGDWEREKDPSRKLIRYLQARSGKLLSYHELLSRMGEKGGMKKKFRKERWEASETKRSTEDLLEFFEREGLIEIQGKNVLVHPDQTLEGTISLSKRGDGFVKLTTGTEVFVPSQYTGNSIQADTVQILPSGIGRKGKLEGEVVSVLRRGRDFYRMKVSEKTEKFLIGSFLDMDGDGKEGFLPRKSLLRDLQDEIKPGDVIIVNLKEDSAQERNLYEVHFVRFESDTKEDTDLMRMLMKYNYQILYPESTELGALPEEVEESSVEDWGSRADLRELRSITIDGEYSKDFDDAISFVEEGKRIRFYVHIADVANYVKTGSPLDEEAYKRATSVYMGSRVVPMLPPELSENLCSLVAKKNRLAFTVEMEADWQGNITHAKFYKSIIKVAERYTYNRAETEILSGDPTNWIYKMMKFANLLREKRLRDGRVDLNLKETKVITDRDHNIVEISTVERLQSHILIEEFMLSANIKVAEFIRRKKRPTLYRVHEPMDTEKLDNLNAFLNLNGIEAQMQDASYESIKNVLSIISGSHAERLFNISLLRSFMQAYYSGEQLGHWGLGFKDYCHFTSPIRRYPDLVCHRVLQSILLDSENPYNEEDIRVMSLHTSHEERKASDAERDYYKLKACRFLEKTGIREFNATLTGFKSSLAFVDLDNPMVEAVLPALEFTDEGELSSETDFSFYSKKYSKIFTLGEQLSVELDRIDFEEIRIYVKMQKFQKKGWTKNRE</sequence>
<protein>
    <recommendedName>
        <fullName evidence="2">exoribonuclease II</fullName>
        <ecNumber evidence="2">3.1.13.1</ecNumber>
    </recommendedName>
</protein>
<keyword evidence="11" id="KW-1185">Reference proteome</keyword>
<evidence type="ECO:0000256" key="5">
    <source>
        <dbReference type="ARBA" id="ARBA00022801"/>
    </source>
</evidence>
<feature type="compositionally biased region" description="Basic and acidic residues" evidence="8">
    <location>
        <begin position="85"/>
        <end position="123"/>
    </location>
</feature>
<proteinExistence type="predicted"/>
<gene>
    <name evidence="10" type="ORF">EHO61_04645</name>
</gene>
<feature type="compositionally biased region" description="Basic residues" evidence="8">
    <location>
        <begin position="1"/>
        <end position="18"/>
    </location>
</feature>
<evidence type="ECO:0000313" key="11">
    <source>
        <dbReference type="Proteomes" id="UP000297855"/>
    </source>
</evidence>
<organism evidence="10 11">
    <name type="scientific">Leptospira fluminis</name>
    <dbReference type="NCBI Taxonomy" id="2484979"/>
    <lineage>
        <taxon>Bacteria</taxon>
        <taxon>Pseudomonadati</taxon>
        <taxon>Spirochaetota</taxon>
        <taxon>Spirochaetia</taxon>
        <taxon>Leptospirales</taxon>
        <taxon>Leptospiraceae</taxon>
        <taxon>Leptospira</taxon>
    </lineage>
</organism>
<name>A0A4R9GTH7_9LEPT</name>
<keyword evidence="5" id="KW-0378">Hydrolase</keyword>
<dbReference type="InterPro" id="IPR050180">
    <property type="entry name" value="RNR_Ribonuclease"/>
</dbReference>
<dbReference type="InterPro" id="IPR012340">
    <property type="entry name" value="NA-bd_OB-fold"/>
</dbReference>
<dbReference type="GO" id="GO:0006402">
    <property type="term" value="P:mRNA catabolic process"/>
    <property type="evidence" value="ECO:0007669"/>
    <property type="project" value="TreeGrafter"/>
</dbReference>
<dbReference type="SUPFAM" id="SSF50249">
    <property type="entry name" value="Nucleic acid-binding proteins"/>
    <property type="match status" value="3"/>
</dbReference>
<dbReference type="Proteomes" id="UP000297855">
    <property type="component" value="Unassembled WGS sequence"/>
</dbReference>
<evidence type="ECO:0000256" key="2">
    <source>
        <dbReference type="ARBA" id="ARBA00012163"/>
    </source>
</evidence>
<evidence type="ECO:0000259" key="9">
    <source>
        <dbReference type="SMART" id="SM00955"/>
    </source>
</evidence>
<feature type="domain" description="RNB" evidence="9">
    <location>
        <begin position="444"/>
        <end position="762"/>
    </location>
</feature>
<dbReference type="Gene3D" id="2.40.50.140">
    <property type="entry name" value="Nucleic acid-binding proteins"/>
    <property type="match status" value="1"/>
</dbReference>
<dbReference type="EC" id="3.1.13.1" evidence="2"/>
<dbReference type="GO" id="GO:0008859">
    <property type="term" value="F:exoribonuclease II activity"/>
    <property type="evidence" value="ECO:0007669"/>
    <property type="project" value="UniProtKB-EC"/>
</dbReference>
<dbReference type="Pfam" id="PF00773">
    <property type="entry name" value="RNB"/>
    <property type="match status" value="1"/>
</dbReference>
<accession>A0A4R9GTH7</accession>
<dbReference type="RefSeq" id="WP_135812435.1">
    <property type="nucleotide sequence ID" value="NZ_RQEV01000003.1"/>
</dbReference>
<dbReference type="GO" id="GO:0003723">
    <property type="term" value="F:RNA binding"/>
    <property type="evidence" value="ECO:0007669"/>
    <property type="project" value="UniProtKB-KW"/>
</dbReference>
<comment type="catalytic activity">
    <reaction evidence="1">
        <text>Exonucleolytic cleavage in the 3'- to 5'-direction to yield nucleoside 5'-phosphates.</text>
        <dbReference type="EC" id="3.1.13.1"/>
    </reaction>
</comment>
<dbReference type="EMBL" id="RQEV01000003">
    <property type="protein sequence ID" value="TGK21145.1"/>
    <property type="molecule type" value="Genomic_DNA"/>
</dbReference>
<evidence type="ECO:0000256" key="3">
    <source>
        <dbReference type="ARBA" id="ARBA00022490"/>
    </source>
</evidence>
<dbReference type="PANTHER" id="PTHR23355:SF9">
    <property type="entry name" value="DIS3-LIKE EXONUCLEASE 2"/>
    <property type="match status" value="1"/>
</dbReference>
<evidence type="ECO:0000256" key="4">
    <source>
        <dbReference type="ARBA" id="ARBA00022722"/>
    </source>
</evidence>
<feature type="compositionally biased region" description="Basic and acidic residues" evidence="8">
    <location>
        <begin position="23"/>
        <end position="52"/>
    </location>
</feature>
<keyword evidence="6" id="KW-0269">Exonuclease</keyword>
<keyword evidence="3" id="KW-0963">Cytoplasm</keyword>
<dbReference type="InterPro" id="IPR004476">
    <property type="entry name" value="RNase_II/RNase_R"/>
</dbReference>
<dbReference type="AlphaFoldDB" id="A0A4R9GTH7"/>